<sequence length="289" mass="30919">MPLIPSGSGSAPQDVTQLLDAMAVQPTPVLVFYGTDGGRVELSGRVFENWVSKTANLFVDDLGLMAGVTVVVDNTTHWRTAVVLAAAWRVGAVVVFADLDPGASPQETGRAGQGTPVPEISHVQSDVQVVALLDGDTPADAPGSALAKVEMLNQWGTPEEVLVLAYPALALSLPEERLPEAALDYCAEIRAHGDHWSGVPPLGADAPALRTEGRTWSRRELFDEVAAQSRDLDDAPVTAVRLEATQWSARSIAQLLAAWTTGTTAVFTDRKDPDIDRIMTSERVGFSWR</sequence>
<dbReference type="OrthoDB" id="3396763at2"/>
<dbReference type="AlphaFoldDB" id="A0A3N3ZX87"/>
<dbReference type="Proteomes" id="UP000270616">
    <property type="component" value="Unassembled WGS sequence"/>
</dbReference>
<evidence type="ECO:0008006" key="3">
    <source>
        <dbReference type="Google" id="ProtNLM"/>
    </source>
</evidence>
<gene>
    <name evidence="1" type="ORF">EDL96_06735</name>
</gene>
<dbReference type="InterPro" id="IPR042099">
    <property type="entry name" value="ANL_N_sf"/>
</dbReference>
<dbReference type="Gene3D" id="3.40.50.12780">
    <property type="entry name" value="N-terminal domain of ligase-like"/>
    <property type="match status" value="1"/>
</dbReference>
<dbReference type="RefSeq" id="WP_123825035.1">
    <property type="nucleotide sequence ID" value="NZ_RKMF01000007.1"/>
</dbReference>
<reference evidence="1 2" key="1">
    <citation type="submission" date="2018-10" db="EMBL/GenBank/DDBJ databases">
        <title>Kocuria sp. M5W7-7, whole genome shotgun sequence.</title>
        <authorList>
            <person name="Tuo L."/>
        </authorList>
    </citation>
    <scope>NUCLEOTIDE SEQUENCE [LARGE SCALE GENOMIC DNA]</scope>
    <source>
        <strain evidence="1 2">M5W7-7</strain>
    </source>
</reference>
<evidence type="ECO:0000313" key="2">
    <source>
        <dbReference type="Proteomes" id="UP000270616"/>
    </source>
</evidence>
<keyword evidence="2" id="KW-1185">Reference proteome</keyword>
<proteinExistence type="predicted"/>
<dbReference type="NCBIfam" id="TIGR03089">
    <property type="entry name" value="TIGR03089 family protein"/>
    <property type="match status" value="1"/>
</dbReference>
<organism evidence="1 2">
    <name type="scientific">Kocuria soli</name>
    <dbReference type="NCBI Taxonomy" id="2485125"/>
    <lineage>
        <taxon>Bacteria</taxon>
        <taxon>Bacillati</taxon>
        <taxon>Actinomycetota</taxon>
        <taxon>Actinomycetes</taxon>
        <taxon>Micrococcales</taxon>
        <taxon>Micrococcaceae</taxon>
        <taxon>Kocuria</taxon>
    </lineage>
</organism>
<protein>
    <recommendedName>
        <fullName evidence="3">TIGR03089 family protein</fullName>
    </recommendedName>
</protein>
<dbReference type="EMBL" id="RKMF01000007">
    <property type="protein sequence ID" value="ROZ63237.1"/>
    <property type="molecule type" value="Genomic_DNA"/>
</dbReference>
<evidence type="ECO:0000313" key="1">
    <source>
        <dbReference type="EMBL" id="ROZ63237.1"/>
    </source>
</evidence>
<accession>A0A3N3ZX87</accession>
<comment type="caution">
    <text evidence="1">The sequence shown here is derived from an EMBL/GenBank/DDBJ whole genome shotgun (WGS) entry which is preliminary data.</text>
</comment>
<dbReference type="SUPFAM" id="SSF56801">
    <property type="entry name" value="Acetyl-CoA synthetase-like"/>
    <property type="match status" value="1"/>
</dbReference>
<dbReference type="InterPro" id="IPR017523">
    <property type="entry name" value="Rv3268"/>
</dbReference>
<name>A0A3N3ZX87_9MICC</name>